<evidence type="ECO:0000256" key="1">
    <source>
        <dbReference type="ARBA" id="ARBA00004871"/>
    </source>
</evidence>
<dbReference type="GO" id="GO:0004764">
    <property type="term" value="F:shikimate 3-dehydrogenase (NADP+) activity"/>
    <property type="evidence" value="ECO:0007669"/>
    <property type="project" value="UniProtKB-UniRule"/>
</dbReference>
<name>A0A923LDB2_9FIRM</name>
<dbReference type="InterPro" id="IPR036291">
    <property type="entry name" value="NAD(P)-bd_dom_sf"/>
</dbReference>
<dbReference type="NCBIfam" id="TIGR00507">
    <property type="entry name" value="aroE"/>
    <property type="match status" value="1"/>
</dbReference>
<evidence type="ECO:0000259" key="8">
    <source>
        <dbReference type="Pfam" id="PF08501"/>
    </source>
</evidence>
<feature type="binding site" evidence="7">
    <location>
        <position position="87"/>
    </location>
    <ligand>
        <name>NADP(+)</name>
        <dbReference type="ChEBI" id="CHEBI:58349"/>
    </ligand>
</feature>
<sequence>MNKNFEITGTTKLTCLLGDPVSHSISPAMHNASFQKLGLDYAYLAFDVDEEHFERAVDGLITLGASGWNCTMPLKRRMYERVDTLSDSALLSGAVNTVVNRDGQLFGDNTDGYGFLQSMRDAGFSCKGAHAVMLGSGGAAAAILAQAALDGTDTIDIFSRKGASSTRLIAEETDRIRGKSNCRIRLFDLADTQTLKSCLNDAQILIHTSSVGMAPHTDASLIPDASFFHPGLVVGDVIYNPRETLLLRQAREAGCHTFNGMYMLLHQGAKAFERWTGQEMPVEYIRDLYFR</sequence>
<comment type="caution">
    <text evidence="7">Lacks conserved residue(s) required for the propagation of feature annotation.</text>
</comment>
<dbReference type="PANTHER" id="PTHR21089:SF1">
    <property type="entry name" value="BIFUNCTIONAL 3-DEHYDROQUINATE DEHYDRATASE_SHIKIMATE DEHYDROGENASE, CHLOROPLASTIC"/>
    <property type="match status" value="1"/>
</dbReference>
<dbReference type="InterPro" id="IPR013708">
    <property type="entry name" value="Shikimate_DH-bd_N"/>
</dbReference>
<evidence type="ECO:0000256" key="4">
    <source>
        <dbReference type="ARBA" id="ARBA00022857"/>
    </source>
</evidence>
<gene>
    <name evidence="7 10" type="primary">aroE</name>
    <name evidence="10" type="ORF">H8S44_10380</name>
</gene>
<keyword evidence="3 7" id="KW-0028">Amino-acid biosynthesis</keyword>
<keyword evidence="4 7" id="KW-0521">NADP</keyword>
<evidence type="ECO:0000256" key="2">
    <source>
        <dbReference type="ARBA" id="ARBA00012962"/>
    </source>
</evidence>
<comment type="function">
    <text evidence="7">Involved in the biosynthesis of the chorismate, which leads to the biosynthesis of aromatic amino acids. Catalyzes the reversible NADPH linked reduction of 3-dehydroshikimate (DHSA) to yield shikimate (SA).</text>
</comment>
<dbReference type="HAMAP" id="MF_00222">
    <property type="entry name" value="Shikimate_DH_AroE"/>
    <property type="match status" value="1"/>
</dbReference>
<dbReference type="Gene3D" id="3.40.50.10860">
    <property type="entry name" value="Leucine Dehydrogenase, chain A, domain 1"/>
    <property type="match status" value="1"/>
</dbReference>
<dbReference type="GO" id="GO:0008652">
    <property type="term" value="P:amino acid biosynthetic process"/>
    <property type="evidence" value="ECO:0007669"/>
    <property type="project" value="UniProtKB-KW"/>
</dbReference>
<feature type="binding site" evidence="7">
    <location>
        <position position="111"/>
    </location>
    <ligand>
        <name>shikimate</name>
        <dbReference type="ChEBI" id="CHEBI:36208"/>
    </ligand>
</feature>
<evidence type="ECO:0000256" key="6">
    <source>
        <dbReference type="ARBA" id="ARBA00023141"/>
    </source>
</evidence>
<feature type="binding site" evidence="7">
    <location>
        <position position="267"/>
    </location>
    <ligand>
        <name>shikimate</name>
        <dbReference type="ChEBI" id="CHEBI:36208"/>
    </ligand>
</feature>
<dbReference type="CDD" id="cd01065">
    <property type="entry name" value="NAD_bind_Shikimate_DH"/>
    <property type="match status" value="1"/>
</dbReference>
<keyword evidence="5 7" id="KW-0560">Oxidoreductase</keyword>
<feature type="binding site" evidence="7">
    <location>
        <begin position="135"/>
        <end position="139"/>
    </location>
    <ligand>
        <name>NADP(+)</name>
        <dbReference type="ChEBI" id="CHEBI:58349"/>
    </ligand>
</feature>
<reference evidence="10" key="1">
    <citation type="submission" date="2020-08" db="EMBL/GenBank/DDBJ databases">
        <title>Genome public.</title>
        <authorList>
            <person name="Liu C."/>
            <person name="Sun Q."/>
        </authorList>
    </citation>
    <scope>NUCLEOTIDE SEQUENCE</scope>
    <source>
        <strain evidence="10">NSJ-68</strain>
    </source>
</reference>
<feature type="binding site" evidence="7">
    <location>
        <position position="237"/>
    </location>
    <ligand>
        <name>NADP(+)</name>
        <dbReference type="ChEBI" id="CHEBI:58349"/>
    </ligand>
</feature>
<dbReference type="PANTHER" id="PTHR21089">
    <property type="entry name" value="SHIKIMATE DEHYDROGENASE"/>
    <property type="match status" value="1"/>
</dbReference>
<dbReference type="GO" id="GO:0009423">
    <property type="term" value="P:chorismate biosynthetic process"/>
    <property type="evidence" value="ECO:0007669"/>
    <property type="project" value="UniProtKB-UniRule"/>
</dbReference>
<feature type="binding site" evidence="7">
    <location>
        <position position="96"/>
    </location>
    <ligand>
        <name>shikimate</name>
        <dbReference type="ChEBI" id="CHEBI:36208"/>
    </ligand>
</feature>
<dbReference type="GO" id="GO:0009073">
    <property type="term" value="P:aromatic amino acid family biosynthetic process"/>
    <property type="evidence" value="ECO:0007669"/>
    <property type="project" value="UniProtKB-KW"/>
</dbReference>
<feature type="domain" description="Shikimate dehydrogenase substrate binding N-terminal" evidence="8">
    <location>
        <begin position="16"/>
        <end position="98"/>
    </location>
</feature>
<evidence type="ECO:0000259" key="9">
    <source>
        <dbReference type="Pfam" id="PF18317"/>
    </source>
</evidence>
<keyword evidence="6 7" id="KW-0057">Aromatic amino acid biosynthesis</keyword>
<evidence type="ECO:0000256" key="5">
    <source>
        <dbReference type="ARBA" id="ARBA00023002"/>
    </source>
</evidence>
<dbReference type="Proteomes" id="UP000649345">
    <property type="component" value="Unassembled WGS sequence"/>
</dbReference>
<evidence type="ECO:0000256" key="7">
    <source>
        <dbReference type="HAMAP-Rule" id="MF_00222"/>
    </source>
</evidence>
<comment type="catalytic activity">
    <reaction evidence="7">
        <text>shikimate + NADP(+) = 3-dehydroshikimate + NADPH + H(+)</text>
        <dbReference type="Rhea" id="RHEA:17737"/>
        <dbReference type="ChEBI" id="CHEBI:15378"/>
        <dbReference type="ChEBI" id="CHEBI:16630"/>
        <dbReference type="ChEBI" id="CHEBI:36208"/>
        <dbReference type="ChEBI" id="CHEBI:57783"/>
        <dbReference type="ChEBI" id="CHEBI:58349"/>
        <dbReference type="EC" id="1.1.1.25"/>
    </reaction>
</comment>
<dbReference type="SUPFAM" id="SSF51735">
    <property type="entry name" value="NAD(P)-binding Rossmann-fold domains"/>
    <property type="match status" value="1"/>
</dbReference>
<protein>
    <recommendedName>
        <fullName evidence="2 7">Shikimate dehydrogenase (NADP(+))</fullName>
        <shortName evidence="7">SDH</shortName>
        <ecNumber evidence="2 7">1.1.1.25</ecNumber>
    </recommendedName>
</protein>
<dbReference type="InterPro" id="IPR046346">
    <property type="entry name" value="Aminoacid_DH-like_N_sf"/>
</dbReference>
<feature type="binding site" evidence="7">
    <location>
        <position position="239"/>
    </location>
    <ligand>
        <name>shikimate</name>
        <dbReference type="ChEBI" id="CHEBI:36208"/>
    </ligand>
</feature>
<dbReference type="InterPro" id="IPR041121">
    <property type="entry name" value="SDH_C"/>
</dbReference>
<organism evidence="10 11">
    <name type="scientific">Anaerosacchariphilus hominis</name>
    <dbReference type="NCBI Taxonomy" id="2763017"/>
    <lineage>
        <taxon>Bacteria</taxon>
        <taxon>Bacillati</taxon>
        <taxon>Bacillota</taxon>
        <taxon>Clostridia</taxon>
        <taxon>Lachnospirales</taxon>
        <taxon>Lachnospiraceae</taxon>
        <taxon>Anaerosacchariphilus</taxon>
    </lineage>
</organism>
<comment type="caution">
    <text evidence="10">The sequence shown here is derived from an EMBL/GenBank/DDBJ whole genome shotgun (WGS) entry which is preliminary data.</text>
</comment>
<feature type="active site" description="Proton acceptor" evidence="7">
    <location>
        <position position="75"/>
    </location>
</feature>
<evidence type="ECO:0000256" key="3">
    <source>
        <dbReference type="ARBA" id="ARBA00022605"/>
    </source>
</evidence>
<evidence type="ECO:0000313" key="11">
    <source>
        <dbReference type="Proteomes" id="UP000649345"/>
    </source>
</evidence>
<feature type="binding site" evidence="7">
    <location>
        <position position="71"/>
    </location>
    <ligand>
        <name>shikimate</name>
        <dbReference type="ChEBI" id="CHEBI:36208"/>
    </ligand>
</feature>
<dbReference type="GO" id="GO:0019632">
    <property type="term" value="P:shikimate metabolic process"/>
    <property type="evidence" value="ECO:0007669"/>
    <property type="project" value="InterPro"/>
</dbReference>
<dbReference type="Pfam" id="PF18317">
    <property type="entry name" value="SDH_C"/>
    <property type="match status" value="1"/>
</dbReference>
<evidence type="ECO:0000313" key="10">
    <source>
        <dbReference type="EMBL" id="MBC5660178.1"/>
    </source>
</evidence>
<dbReference type="Gene3D" id="3.40.50.720">
    <property type="entry name" value="NAD(P)-binding Rossmann-like Domain"/>
    <property type="match status" value="1"/>
</dbReference>
<dbReference type="SUPFAM" id="SSF53223">
    <property type="entry name" value="Aminoacid dehydrogenase-like, N-terminal domain"/>
    <property type="match status" value="1"/>
</dbReference>
<feature type="binding site" evidence="7">
    <location>
        <position position="260"/>
    </location>
    <ligand>
        <name>NADP(+)</name>
        <dbReference type="ChEBI" id="CHEBI:58349"/>
    </ligand>
</feature>
<feature type="domain" description="SDH C-terminal" evidence="9">
    <location>
        <begin position="260"/>
        <end position="287"/>
    </location>
</feature>
<comment type="pathway">
    <text evidence="1 7">Metabolic intermediate biosynthesis; chorismate biosynthesis; chorismate from D-erythrose 4-phosphate and phosphoenolpyruvate: step 4/7.</text>
</comment>
<dbReference type="AlphaFoldDB" id="A0A923LDB2"/>
<dbReference type="InterPro" id="IPR022893">
    <property type="entry name" value="Shikimate_DH_fam"/>
</dbReference>
<feature type="binding site" evidence="7">
    <location>
        <begin position="24"/>
        <end position="26"/>
    </location>
    <ligand>
        <name>shikimate</name>
        <dbReference type="ChEBI" id="CHEBI:36208"/>
    </ligand>
</feature>
<dbReference type="Pfam" id="PF08501">
    <property type="entry name" value="Shikimate_dh_N"/>
    <property type="match status" value="1"/>
</dbReference>
<accession>A0A923LDB2</accession>
<dbReference type="EMBL" id="JACOOR010000005">
    <property type="protein sequence ID" value="MBC5660178.1"/>
    <property type="molecule type" value="Genomic_DNA"/>
</dbReference>
<keyword evidence="11" id="KW-1185">Reference proteome</keyword>
<proteinExistence type="inferred from homology"/>
<comment type="similarity">
    <text evidence="7">Belongs to the shikimate dehydrogenase family.</text>
</comment>
<comment type="subunit">
    <text evidence="7">Homodimer.</text>
</comment>
<dbReference type="InterPro" id="IPR011342">
    <property type="entry name" value="Shikimate_DH"/>
</dbReference>
<dbReference type="RefSeq" id="WP_186873616.1">
    <property type="nucleotide sequence ID" value="NZ_JACOOR010000005.1"/>
</dbReference>
<dbReference type="EC" id="1.1.1.25" evidence="2 7"/>
<dbReference type="GO" id="GO:0050661">
    <property type="term" value="F:NADP binding"/>
    <property type="evidence" value="ECO:0007669"/>
    <property type="project" value="InterPro"/>
</dbReference>